<sequence>MRFHVHDFQFQHMIDRKGAPEDPFFVSVNIYVSFSEHELAGGELQCFQIYACNLSGKQAFNAKMLSSGDAPHPSELDPIACFGTYDEAVIMQFLKENIEGLIGRNERELIMNAFQHFNWKGLNNPEQKRRFFK</sequence>
<organism evidence="1 2">
    <name type="scientific">Chitinophaga caseinilytica</name>
    <dbReference type="NCBI Taxonomy" id="2267521"/>
    <lineage>
        <taxon>Bacteria</taxon>
        <taxon>Pseudomonadati</taxon>
        <taxon>Bacteroidota</taxon>
        <taxon>Chitinophagia</taxon>
        <taxon>Chitinophagales</taxon>
        <taxon>Chitinophagaceae</taxon>
        <taxon>Chitinophaga</taxon>
    </lineage>
</organism>
<keyword evidence="2" id="KW-1185">Reference proteome</keyword>
<evidence type="ECO:0000313" key="1">
    <source>
        <dbReference type="EMBL" id="WZN44740.1"/>
    </source>
</evidence>
<proteinExistence type="predicted"/>
<protein>
    <recommendedName>
        <fullName evidence="3">Immunity protein 8 of polymorphic toxin system</fullName>
    </recommendedName>
</protein>
<evidence type="ECO:0008006" key="3">
    <source>
        <dbReference type="Google" id="ProtNLM"/>
    </source>
</evidence>
<evidence type="ECO:0000313" key="2">
    <source>
        <dbReference type="Proteomes" id="UP001449657"/>
    </source>
</evidence>
<accession>A0ABZ2YYI0</accession>
<name>A0ABZ2YYI0_9BACT</name>
<dbReference type="Proteomes" id="UP001449657">
    <property type="component" value="Chromosome"/>
</dbReference>
<reference evidence="1 2" key="1">
    <citation type="submission" date="2024-03" db="EMBL/GenBank/DDBJ databases">
        <title>Chitinophaga caseinilytica sp. nov., a casein hydrolysing bacterium isolated from forest soil.</title>
        <authorList>
            <person name="Lee D.S."/>
            <person name="Han D.M."/>
            <person name="Baek J.H."/>
            <person name="Choi D.G."/>
            <person name="Jeon J.H."/>
            <person name="Jeon C.O."/>
        </authorList>
    </citation>
    <scope>NUCLEOTIDE SEQUENCE [LARGE SCALE GENOMIC DNA]</scope>
    <source>
        <strain evidence="1 2">KACC 19118</strain>
    </source>
</reference>
<dbReference type="RefSeq" id="WP_341839508.1">
    <property type="nucleotide sequence ID" value="NZ_CP149792.1"/>
</dbReference>
<gene>
    <name evidence="1" type="ORF">WJU22_17735</name>
</gene>
<dbReference type="EMBL" id="CP150096">
    <property type="protein sequence ID" value="WZN44740.1"/>
    <property type="molecule type" value="Genomic_DNA"/>
</dbReference>